<reference evidence="1 2" key="1">
    <citation type="submission" date="2022-05" db="EMBL/GenBank/DDBJ databases">
        <title>Streptomyces sp. nov. RY43-2 isolated from soil of a peat swamp forest.</title>
        <authorList>
            <person name="Kanchanasin P."/>
            <person name="Tanasupawat S."/>
            <person name="Phongsopitanun W."/>
        </authorList>
    </citation>
    <scope>NUCLEOTIDE SEQUENCE [LARGE SCALE GENOMIC DNA]</scope>
    <source>
        <strain evidence="1 2">RY43-2</strain>
    </source>
</reference>
<sequence>MIHAMPVPLPSALVEHHAIDLERNYSDGWGLTVDDVATAPSGEIYALYHVYRYTYGVTDDEVDPAKAHFGYSLVTRYASDGTPLATAVSARSRDEGEGESTVFGGLTTGLGEDLCGAKGLCVLPDGTLAATGPGDHTHLITADLTTVTAHHGMPDSRHDGGGVRDPFAAWISTTPEGRLLCTTGEYGVHNYGNLLDNIVAITDQPLTPASKPTLRALASLVAEPARHTEADLRPDVLFDGKPVGMDHRPRPSLIEHLAEAEQTGRRWDWDGARLGRPAVVREDLFVVPVYGRTYRGGNRGRRFAFVLVDDKGEFLGRLGGLDLYRDSPFTGFCFEIAADSARERIYHLNRYGLFAWTATGFRAQRLDLADRRYKPLKHFTLVDCTPAGELILAHRTQHLMLRIPCPARLSDLGEVVENALRSYAKERTTLKRQWQPVKWHWVDSTAPVHRL</sequence>
<dbReference type="RefSeq" id="WP_252425678.1">
    <property type="nucleotide sequence ID" value="NZ_JAMWMR010000013.1"/>
</dbReference>
<accession>A0ABT0ZFL7</accession>
<keyword evidence="2" id="KW-1185">Reference proteome</keyword>
<dbReference type="EMBL" id="JAMWMR010000013">
    <property type="protein sequence ID" value="MCN9242368.1"/>
    <property type="molecule type" value="Genomic_DNA"/>
</dbReference>
<evidence type="ECO:0000313" key="1">
    <source>
        <dbReference type="EMBL" id="MCN9242368.1"/>
    </source>
</evidence>
<comment type="caution">
    <text evidence="1">The sequence shown here is derived from an EMBL/GenBank/DDBJ whole genome shotgun (WGS) entry which is preliminary data.</text>
</comment>
<evidence type="ECO:0000313" key="2">
    <source>
        <dbReference type="Proteomes" id="UP001523219"/>
    </source>
</evidence>
<gene>
    <name evidence="1" type="ORF">NGF19_16475</name>
</gene>
<evidence type="ECO:0008006" key="3">
    <source>
        <dbReference type="Google" id="ProtNLM"/>
    </source>
</evidence>
<protein>
    <recommendedName>
        <fullName evidence="3">GNAT family N-acetyltransferase</fullName>
    </recommendedName>
</protein>
<proteinExistence type="predicted"/>
<organism evidence="1 2">
    <name type="scientific">Streptomyces macrolidinus</name>
    <dbReference type="NCBI Taxonomy" id="2952607"/>
    <lineage>
        <taxon>Bacteria</taxon>
        <taxon>Bacillati</taxon>
        <taxon>Actinomycetota</taxon>
        <taxon>Actinomycetes</taxon>
        <taxon>Kitasatosporales</taxon>
        <taxon>Streptomycetaceae</taxon>
        <taxon>Streptomyces</taxon>
    </lineage>
</organism>
<name>A0ABT0ZFL7_9ACTN</name>
<dbReference type="Proteomes" id="UP001523219">
    <property type="component" value="Unassembled WGS sequence"/>
</dbReference>